<dbReference type="PANTHER" id="PTHR32089:SF112">
    <property type="entry name" value="LYSOZYME-LIKE PROTEIN-RELATED"/>
    <property type="match status" value="1"/>
</dbReference>
<evidence type="ECO:0000256" key="3">
    <source>
        <dbReference type="ARBA" id="ARBA00029447"/>
    </source>
</evidence>
<evidence type="ECO:0000259" key="5">
    <source>
        <dbReference type="PROSITE" id="PS50111"/>
    </source>
</evidence>
<evidence type="ECO:0000313" key="6">
    <source>
        <dbReference type="EMBL" id="GAA3945999.1"/>
    </source>
</evidence>
<dbReference type="PANTHER" id="PTHR32089">
    <property type="entry name" value="METHYL-ACCEPTING CHEMOTAXIS PROTEIN MCPB"/>
    <property type="match status" value="1"/>
</dbReference>
<comment type="caution">
    <text evidence="6">The sequence shown here is derived from an EMBL/GenBank/DDBJ whole genome shotgun (WGS) entry which is preliminary data.</text>
</comment>
<proteinExistence type="inferred from homology"/>
<comment type="subcellular location">
    <subcellularLocation>
        <location evidence="1">Membrane</location>
    </subcellularLocation>
</comment>
<keyword evidence="7" id="KW-1185">Reference proteome</keyword>
<protein>
    <recommendedName>
        <fullName evidence="5">Methyl-accepting transducer domain-containing protein</fullName>
    </recommendedName>
</protein>
<dbReference type="SUPFAM" id="SSF58104">
    <property type="entry name" value="Methyl-accepting chemotaxis protein (MCP) signaling domain"/>
    <property type="match status" value="1"/>
</dbReference>
<organism evidence="6 7">
    <name type="scientific">Allohahella marinimesophila</name>
    <dbReference type="NCBI Taxonomy" id="1054972"/>
    <lineage>
        <taxon>Bacteria</taxon>
        <taxon>Pseudomonadati</taxon>
        <taxon>Pseudomonadota</taxon>
        <taxon>Gammaproteobacteria</taxon>
        <taxon>Oceanospirillales</taxon>
        <taxon>Hahellaceae</taxon>
        <taxon>Allohahella</taxon>
    </lineage>
</organism>
<feature type="domain" description="Methyl-accepting transducer" evidence="5">
    <location>
        <begin position="26"/>
        <end position="116"/>
    </location>
</feature>
<evidence type="ECO:0000313" key="7">
    <source>
        <dbReference type="Proteomes" id="UP001501337"/>
    </source>
</evidence>
<evidence type="ECO:0000256" key="4">
    <source>
        <dbReference type="PROSITE-ProRule" id="PRU00284"/>
    </source>
</evidence>
<comment type="similarity">
    <text evidence="3">Belongs to the methyl-accepting chemotaxis (MCP) protein family.</text>
</comment>
<sequence>MLFRRLHLVSLSGVYRERYLPVPRPLQRNAAIEAARAGEHGRGFAVVADEVRSLAQRTQSSAEEQASVAENINRNLVDIRDDSEQTANSTEQVSSAIAELARLAESLNGQLAKFRV</sequence>
<dbReference type="PROSITE" id="PS50111">
    <property type="entry name" value="CHEMOTAXIS_TRANSDUC_2"/>
    <property type="match status" value="1"/>
</dbReference>
<dbReference type="InterPro" id="IPR004089">
    <property type="entry name" value="MCPsignal_dom"/>
</dbReference>
<dbReference type="Pfam" id="PF00015">
    <property type="entry name" value="MCPsignal"/>
    <property type="match status" value="1"/>
</dbReference>
<evidence type="ECO:0000256" key="1">
    <source>
        <dbReference type="ARBA" id="ARBA00004370"/>
    </source>
</evidence>
<reference evidence="7" key="1">
    <citation type="journal article" date="2019" name="Int. J. Syst. Evol. Microbiol.">
        <title>The Global Catalogue of Microorganisms (GCM) 10K type strain sequencing project: providing services to taxonomists for standard genome sequencing and annotation.</title>
        <authorList>
            <consortium name="The Broad Institute Genomics Platform"/>
            <consortium name="The Broad Institute Genome Sequencing Center for Infectious Disease"/>
            <person name="Wu L."/>
            <person name="Ma J."/>
        </authorList>
    </citation>
    <scope>NUCLEOTIDE SEQUENCE [LARGE SCALE GENOMIC DNA]</scope>
    <source>
        <strain evidence="7">JCM 17555</strain>
    </source>
</reference>
<dbReference type="Proteomes" id="UP001501337">
    <property type="component" value="Unassembled WGS sequence"/>
</dbReference>
<dbReference type="EMBL" id="BAABBO010000001">
    <property type="protein sequence ID" value="GAA3945999.1"/>
    <property type="molecule type" value="Genomic_DNA"/>
</dbReference>
<dbReference type="InterPro" id="IPR004090">
    <property type="entry name" value="Chemotax_Me-accpt_rcpt"/>
</dbReference>
<evidence type="ECO:0000256" key="2">
    <source>
        <dbReference type="ARBA" id="ARBA00023224"/>
    </source>
</evidence>
<keyword evidence="2 4" id="KW-0807">Transducer</keyword>
<dbReference type="PRINTS" id="PR00260">
    <property type="entry name" value="CHEMTRNSDUCR"/>
</dbReference>
<gene>
    <name evidence="6" type="ORF">GCM10022278_01450</name>
</gene>
<accession>A0ABP7NFW2</accession>
<name>A0ABP7NFW2_9GAMM</name>
<dbReference type="Gene3D" id="1.10.287.950">
    <property type="entry name" value="Methyl-accepting chemotaxis protein"/>
    <property type="match status" value="2"/>
</dbReference>